<proteinExistence type="predicted"/>
<protein>
    <submittedName>
        <fullName evidence="1">Uncharacterized protein</fullName>
    </submittedName>
</protein>
<evidence type="ECO:0000313" key="2">
    <source>
        <dbReference type="Proteomes" id="UP000293547"/>
    </source>
</evidence>
<name>A0ACB6FKZ2_9PLEO</name>
<comment type="caution">
    <text evidence="1">The sequence shown here is derived from an EMBL/GenBank/DDBJ whole genome shotgun (WGS) entry which is preliminary data.</text>
</comment>
<accession>A0ACB6FKZ2</accession>
<dbReference type="Proteomes" id="UP000293547">
    <property type="component" value="Unassembled WGS sequence"/>
</dbReference>
<evidence type="ECO:0000313" key="1">
    <source>
        <dbReference type="EMBL" id="KAB2105092.1"/>
    </source>
</evidence>
<sequence>MKDANIRQGVAGMGKDSVDSEQKGEMELPSSTGGEVERKRVERKAVKQDKKAAKKDADARKQATESGVKNDSAVTDQTDANSQSKGKRDEEDGVKPNQESFIEQDRETKNLEGSPKGVIIAKKRAERKAKKDGKGAEHQESKTGAFELGGKDNMTSDTKAARKEANEHKKEANATKAEVQRTALGLRLVHKAEKADKKEAEKADKKESPNANGSPNDKDAKYAE</sequence>
<organism evidence="1 2">
    <name type="scientific">Alternaria gaisen</name>
    <dbReference type="NCBI Taxonomy" id="167740"/>
    <lineage>
        <taxon>Eukaryota</taxon>
        <taxon>Fungi</taxon>
        <taxon>Dikarya</taxon>
        <taxon>Ascomycota</taxon>
        <taxon>Pezizomycotina</taxon>
        <taxon>Dothideomycetes</taxon>
        <taxon>Pleosporomycetidae</taxon>
        <taxon>Pleosporales</taxon>
        <taxon>Pleosporineae</taxon>
        <taxon>Pleosporaceae</taxon>
        <taxon>Alternaria</taxon>
        <taxon>Alternaria sect. Alternaria</taxon>
    </lineage>
</organism>
<keyword evidence="2" id="KW-1185">Reference proteome</keyword>
<dbReference type="EMBL" id="PDWZ02000006">
    <property type="protein sequence ID" value="KAB2105092.1"/>
    <property type="molecule type" value="Genomic_DNA"/>
</dbReference>
<reference evidence="1 2" key="1">
    <citation type="journal article" date="2019" name="bioRxiv">
        <title>Genomics, evolutionary history and diagnostics of the Alternaria alternata species group including apple and Asian pear pathotypes.</title>
        <authorList>
            <person name="Armitage A.D."/>
            <person name="Cockerton H.M."/>
            <person name="Sreenivasaprasad S."/>
            <person name="Woodhall J.W."/>
            <person name="Lane C.R."/>
            <person name="Harrison R.J."/>
            <person name="Clarkson J.P."/>
        </authorList>
    </citation>
    <scope>NUCLEOTIDE SEQUENCE [LARGE SCALE GENOMIC DNA]</scope>
    <source>
        <strain evidence="1 2">FERA 650</strain>
    </source>
</reference>
<gene>
    <name evidence="1" type="ORF">AG0111_0g6719</name>
</gene>